<dbReference type="AlphaFoldDB" id="A0A0L7QTD0"/>
<evidence type="ECO:0000313" key="1">
    <source>
        <dbReference type="EMBL" id="KOC61824.1"/>
    </source>
</evidence>
<evidence type="ECO:0000313" key="2">
    <source>
        <dbReference type="Proteomes" id="UP000053825"/>
    </source>
</evidence>
<accession>A0A0L7QTD0</accession>
<gene>
    <name evidence="1" type="ORF">WH47_06162</name>
</gene>
<proteinExistence type="predicted"/>
<reference evidence="1 2" key="1">
    <citation type="submission" date="2015-07" db="EMBL/GenBank/DDBJ databases">
        <title>The genome of Habropoda laboriosa.</title>
        <authorList>
            <person name="Pan H."/>
            <person name="Kapheim K."/>
        </authorList>
    </citation>
    <scope>NUCLEOTIDE SEQUENCE [LARGE SCALE GENOMIC DNA]</scope>
    <source>
        <strain evidence="1">0110345459</strain>
    </source>
</reference>
<sequence>MIRDPISKTGYELSAANGTPIATYGTKTLTLNLGLRRDFTWRFVVADVSKPIIGADFLAHYGLLVDIRNQRLIDQFNSNDKNVNELKKIRTLLGNRSNNGQMQTLLANSPQQMFRNKGTVLSVEFA</sequence>
<name>A0A0L7QTD0_9HYME</name>
<dbReference type="Proteomes" id="UP000053825">
    <property type="component" value="Unassembled WGS sequence"/>
</dbReference>
<dbReference type="STRING" id="597456.A0A0L7QTD0"/>
<protein>
    <submittedName>
        <fullName evidence="1">Uncharacterized protein</fullName>
    </submittedName>
</protein>
<keyword evidence="2" id="KW-1185">Reference proteome</keyword>
<dbReference type="OrthoDB" id="6423099at2759"/>
<dbReference type="EMBL" id="KQ414754">
    <property type="protein sequence ID" value="KOC61824.1"/>
    <property type="molecule type" value="Genomic_DNA"/>
</dbReference>
<organism evidence="1 2">
    <name type="scientific">Habropoda laboriosa</name>
    <dbReference type="NCBI Taxonomy" id="597456"/>
    <lineage>
        <taxon>Eukaryota</taxon>
        <taxon>Metazoa</taxon>
        <taxon>Ecdysozoa</taxon>
        <taxon>Arthropoda</taxon>
        <taxon>Hexapoda</taxon>
        <taxon>Insecta</taxon>
        <taxon>Pterygota</taxon>
        <taxon>Neoptera</taxon>
        <taxon>Endopterygota</taxon>
        <taxon>Hymenoptera</taxon>
        <taxon>Apocrita</taxon>
        <taxon>Aculeata</taxon>
        <taxon>Apoidea</taxon>
        <taxon>Anthophila</taxon>
        <taxon>Apidae</taxon>
        <taxon>Habropoda</taxon>
    </lineage>
</organism>